<dbReference type="EMBL" id="JAYMYR010000002">
    <property type="protein sequence ID" value="KAK7377290.1"/>
    <property type="molecule type" value="Genomic_DNA"/>
</dbReference>
<accession>A0AAN9NRX9</accession>
<gene>
    <name evidence="2" type="ORF">VNO80_02712</name>
</gene>
<dbReference type="AlphaFoldDB" id="A0AAN9NRX9"/>
<sequence length="114" mass="13794">MPLLCFFFFFCKFRCRFVGEDSRFRWCSVLRCLVLEFRAIFSSTCLFEFCAILFLLSVFRRFSLVERSCTTECPREFQGFVWLMEFEKTLGFGQEDCCCYWTIYLGSKRLNYHS</sequence>
<evidence type="ECO:0000256" key="1">
    <source>
        <dbReference type="SAM" id="Phobius"/>
    </source>
</evidence>
<evidence type="ECO:0000313" key="2">
    <source>
        <dbReference type="EMBL" id="KAK7377290.1"/>
    </source>
</evidence>
<keyword evidence="1" id="KW-1133">Transmembrane helix</keyword>
<reference evidence="2 3" key="1">
    <citation type="submission" date="2024-01" db="EMBL/GenBank/DDBJ databases">
        <title>The genomes of 5 underutilized Papilionoideae crops provide insights into root nodulation and disease resistanc.</title>
        <authorList>
            <person name="Jiang F."/>
        </authorList>
    </citation>
    <scope>NUCLEOTIDE SEQUENCE [LARGE SCALE GENOMIC DNA]</scope>
    <source>
        <strain evidence="2">JINMINGXINNONG_FW02</strain>
        <tissue evidence="2">Leaves</tissue>
    </source>
</reference>
<organism evidence="2 3">
    <name type="scientific">Phaseolus coccineus</name>
    <name type="common">Scarlet runner bean</name>
    <name type="synonym">Phaseolus multiflorus</name>
    <dbReference type="NCBI Taxonomy" id="3886"/>
    <lineage>
        <taxon>Eukaryota</taxon>
        <taxon>Viridiplantae</taxon>
        <taxon>Streptophyta</taxon>
        <taxon>Embryophyta</taxon>
        <taxon>Tracheophyta</taxon>
        <taxon>Spermatophyta</taxon>
        <taxon>Magnoliopsida</taxon>
        <taxon>eudicotyledons</taxon>
        <taxon>Gunneridae</taxon>
        <taxon>Pentapetalae</taxon>
        <taxon>rosids</taxon>
        <taxon>fabids</taxon>
        <taxon>Fabales</taxon>
        <taxon>Fabaceae</taxon>
        <taxon>Papilionoideae</taxon>
        <taxon>50 kb inversion clade</taxon>
        <taxon>NPAAA clade</taxon>
        <taxon>indigoferoid/millettioid clade</taxon>
        <taxon>Phaseoleae</taxon>
        <taxon>Phaseolus</taxon>
    </lineage>
</organism>
<dbReference type="Proteomes" id="UP001374584">
    <property type="component" value="Unassembled WGS sequence"/>
</dbReference>
<proteinExistence type="predicted"/>
<feature type="transmembrane region" description="Helical" evidence="1">
    <location>
        <begin position="39"/>
        <end position="59"/>
    </location>
</feature>
<protein>
    <submittedName>
        <fullName evidence="2">Uncharacterized protein</fullName>
    </submittedName>
</protein>
<keyword evidence="3" id="KW-1185">Reference proteome</keyword>
<name>A0AAN9NRX9_PHACN</name>
<keyword evidence="1" id="KW-0472">Membrane</keyword>
<evidence type="ECO:0000313" key="3">
    <source>
        <dbReference type="Proteomes" id="UP001374584"/>
    </source>
</evidence>
<comment type="caution">
    <text evidence="2">The sequence shown here is derived from an EMBL/GenBank/DDBJ whole genome shotgun (WGS) entry which is preliminary data.</text>
</comment>
<keyword evidence="1" id="KW-0812">Transmembrane</keyword>